<dbReference type="WBParaSite" id="SSLN_0000519901-mRNA-1">
    <property type="protein sequence ID" value="SSLN_0000519901-mRNA-1"/>
    <property type="gene ID" value="SSLN_0000519901"/>
</dbReference>
<name>A0A183SLD8_SCHSO</name>
<dbReference type="STRING" id="70667.A0A183SLD8"/>
<feature type="compositionally biased region" description="Basic residues" evidence="4">
    <location>
        <begin position="254"/>
        <end position="263"/>
    </location>
</feature>
<dbReference type="EMBL" id="UYSU01033093">
    <property type="protein sequence ID" value="VDL91421.1"/>
    <property type="molecule type" value="Genomic_DNA"/>
</dbReference>
<feature type="region of interest" description="Disordered" evidence="4">
    <location>
        <begin position="516"/>
        <end position="594"/>
    </location>
</feature>
<feature type="compositionally biased region" description="Basic and acidic residues" evidence="4">
    <location>
        <begin position="299"/>
        <end position="311"/>
    </location>
</feature>
<evidence type="ECO:0000256" key="3">
    <source>
        <dbReference type="SAM" id="Coils"/>
    </source>
</evidence>
<evidence type="ECO:0000313" key="6">
    <source>
        <dbReference type="Proteomes" id="UP000275846"/>
    </source>
</evidence>
<protein>
    <submittedName>
        <fullName evidence="7">Leucine-rich repeat and IQ domain-containing protein 1</fullName>
    </submittedName>
</protein>
<proteinExistence type="predicted"/>
<dbReference type="OrthoDB" id="676979at2759"/>
<keyword evidence="3" id="KW-0175">Coiled coil</keyword>
<organism evidence="7">
    <name type="scientific">Schistocephalus solidus</name>
    <name type="common">Tapeworm</name>
    <dbReference type="NCBI Taxonomy" id="70667"/>
    <lineage>
        <taxon>Eukaryota</taxon>
        <taxon>Metazoa</taxon>
        <taxon>Spiralia</taxon>
        <taxon>Lophotrochozoa</taxon>
        <taxon>Platyhelminthes</taxon>
        <taxon>Cestoda</taxon>
        <taxon>Eucestoda</taxon>
        <taxon>Diphyllobothriidea</taxon>
        <taxon>Diphyllobothriidae</taxon>
        <taxon>Schistocephalus</taxon>
    </lineage>
</organism>
<dbReference type="InterPro" id="IPR001611">
    <property type="entry name" value="Leu-rich_rpt"/>
</dbReference>
<dbReference type="Gene3D" id="3.80.10.10">
    <property type="entry name" value="Ribonuclease Inhibitor"/>
    <property type="match status" value="2"/>
</dbReference>
<feature type="compositionally biased region" description="Acidic residues" evidence="4">
    <location>
        <begin position="549"/>
        <end position="560"/>
    </location>
</feature>
<dbReference type="PANTHER" id="PTHR45712:SF22">
    <property type="entry name" value="INSULIN-LIKE GROWTH FACTOR-BINDING PROTEIN COMPLEX ACID LABILE SUBUNIT"/>
    <property type="match status" value="1"/>
</dbReference>
<dbReference type="PANTHER" id="PTHR45712">
    <property type="entry name" value="AGAP008170-PA"/>
    <property type="match status" value="1"/>
</dbReference>
<dbReference type="PROSITE" id="PS51450">
    <property type="entry name" value="LRR"/>
    <property type="match status" value="1"/>
</dbReference>
<evidence type="ECO:0000256" key="1">
    <source>
        <dbReference type="ARBA" id="ARBA00022614"/>
    </source>
</evidence>
<dbReference type="Proteomes" id="UP000275846">
    <property type="component" value="Unassembled WGS sequence"/>
</dbReference>
<dbReference type="SUPFAM" id="SSF52058">
    <property type="entry name" value="L domain-like"/>
    <property type="match status" value="1"/>
</dbReference>
<reference evidence="5 6" key="2">
    <citation type="submission" date="2018-11" db="EMBL/GenBank/DDBJ databases">
        <authorList>
            <consortium name="Pathogen Informatics"/>
        </authorList>
    </citation>
    <scope>NUCLEOTIDE SEQUENCE [LARGE SCALE GENOMIC DNA]</scope>
    <source>
        <strain evidence="5 6">NST_G2</strain>
    </source>
</reference>
<evidence type="ECO:0000313" key="7">
    <source>
        <dbReference type="WBParaSite" id="SSLN_0000519901-mRNA-1"/>
    </source>
</evidence>
<gene>
    <name evidence="5" type="ORF">SSLN_LOCUS5036</name>
</gene>
<feature type="region of interest" description="Disordered" evidence="4">
    <location>
        <begin position="612"/>
        <end position="646"/>
    </location>
</feature>
<sequence>MSECIVNNQYNEDEEEEEDMEAWLDEELEKINSADLEVDDDNQNANVPEVPETTKCRDELKRLLDEIRGDMESIKEIPEWQREMERKLQKDCEKGEASSAFLMCAHKERLRELNESIEKEKENLALLRKLREKANLSQSLDDSAEATDSLVHYSEVDTEDSISKANQHLTCFTKSGELRESADTPQFLEFTADTIETMSSQSEPIDFIGEQPSYHSVDLDPHGNAKKTATSVEILPLTYEPMNKRKGFPSWTKSRMRRTNKSTHKAEEMNPKESADMQTPWCVPAGDCALGPKPLSPEKNPESLPKTEPDVGKPTAECGEVFISALECPMRGQMAWIENEEGASVHLPDGLTNHNNPQAVDEQIASFTKGPSFTAYERGSTFMATPVHHFSDQSSERSISAPSAWPEQCFEAVTCSLGPSMASDDSHSSPRDPACCKAFKRGTPSSAESGLEEDVDTVDDVCAAFDVPSIDGEASSDRDLHEPFSRTIEYPLRVNSSGPPELRDCEVKHFAATFDYDENRGSDSDAVGEEEDEEDSHTSRTYSISKSDSDEEDEMEDPCNEDGLSHSESTRGQHLTQPAPALLHSSPYDTGDCNYEEKKEIGQRNLLTDKIRDHSNGRVTDGLSHSESTRGQHLTQPAPALLQSSPYDTGDCNYEEKKEIGQRNLLTDKIRDHSNGRVTLSLPFPEKDVANHRPILTNESTVSETLGTQNCSSKSLYFKSLDSVPQKATLINLHYLWLAEHKAVVCKPKDTRYSLLHSRCPNLSVLKLRRCSLTSAAASSICKQSCLKILDLSENEIEVFELDDVTRNSLLVLDLSNNIIERPEDIAGPLKNLAYLDLASNKVTSFDVTKWYTLAPNAIYISLLDNLISFCAETAPHFSAEPPVCSFNFTGNQISDIGTNTLSSVAPVWLNLSENTLFELPSRGLHAPVLHELILDGNHLDSIEPLARSFLPNLCLLSVNENRYAIRGVLSSILLLQCAEKPSESSKTVEPSMFNDHLRGCQASLMNAFSHPLPEIHEDDPFVANCHHFTKALRRKMAHIKKYFA</sequence>
<feature type="region of interest" description="Disordered" evidence="4">
    <location>
        <begin position="246"/>
        <end position="313"/>
    </location>
</feature>
<evidence type="ECO:0000313" key="5">
    <source>
        <dbReference type="EMBL" id="VDL91421.1"/>
    </source>
</evidence>
<keyword evidence="2" id="KW-0677">Repeat</keyword>
<keyword evidence="1" id="KW-0433">Leucine-rich repeat</keyword>
<accession>A0A183SLD8</accession>
<feature type="coiled-coil region" evidence="3">
    <location>
        <begin position="107"/>
        <end position="137"/>
    </location>
</feature>
<feature type="compositionally biased region" description="Polar residues" evidence="4">
    <location>
        <begin position="623"/>
        <end position="635"/>
    </location>
</feature>
<dbReference type="AlphaFoldDB" id="A0A183SLD8"/>
<dbReference type="InterPro" id="IPR050333">
    <property type="entry name" value="SLRP"/>
</dbReference>
<evidence type="ECO:0000256" key="4">
    <source>
        <dbReference type="SAM" id="MobiDB-lite"/>
    </source>
</evidence>
<dbReference type="InterPro" id="IPR032675">
    <property type="entry name" value="LRR_dom_sf"/>
</dbReference>
<feature type="coiled-coil region" evidence="3">
    <location>
        <begin position="24"/>
        <end position="77"/>
    </location>
</feature>
<feature type="compositionally biased region" description="Acidic residues" evidence="4">
    <location>
        <begin position="526"/>
        <end position="535"/>
    </location>
</feature>
<reference evidence="7" key="1">
    <citation type="submission" date="2016-06" db="UniProtKB">
        <authorList>
            <consortium name="WormBaseParasite"/>
        </authorList>
    </citation>
    <scope>IDENTIFICATION</scope>
</reference>
<evidence type="ECO:0000256" key="2">
    <source>
        <dbReference type="ARBA" id="ARBA00022737"/>
    </source>
</evidence>
<keyword evidence="6" id="KW-1185">Reference proteome</keyword>
<feature type="compositionally biased region" description="Basic and acidic residues" evidence="4">
    <location>
        <begin position="264"/>
        <end position="275"/>
    </location>
</feature>